<reference evidence="2" key="2">
    <citation type="submission" date="2018-05" db="EMBL/GenBank/DDBJ databases">
        <title>OmerRS3 (Oryza meridionalis Reference Sequence Version 3).</title>
        <authorList>
            <person name="Zhang J."/>
            <person name="Kudrna D."/>
            <person name="Lee S."/>
            <person name="Talag J."/>
            <person name="Welchert J."/>
            <person name="Wing R.A."/>
        </authorList>
    </citation>
    <scope>NUCLEOTIDE SEQUENCE [LARGE SCALE GENOMIC DNA]</scope>
    <source>
        <strain evidence="2">cv. OR44</strain>
    </source>
</reference>
<dbReference type="HOGENOM" id="CLU_1542514_0_0_1"/>
<evidence type="ECO:0000256" key="1">
    <source>
        <dbReference type="SAM" id="Phobius"/>
    </source>
</evidence>
<keyword evidence="3" id="KW-1185">Reference proteome</keyword>
<keyword evidence="1" id="KW-0812">Transmembrane</keyword>
<dbReference type="Proteomes" id="UP000008021">
    <property type="component" value="Chromosome 7"/>
</dbReference>
<evidence type="ECO:0000313" key="3">
    <source>
        <dbReference type="Proteomes" id="UP000008021"/>
    </source>
</evidence>
<sequence length="174" mass="19814">MQSLSSLDRYGYGNSDMQLQKEGDRRLVLGLFLEAFGIDLCISMLTHVLLSVFSLVKRETEQHAYMGVVLRNEDDGSDMQIIEMEQCRMDSAPTAAANRRGHEIRYRFRDADKADGEEINSTLLLYLSLSPNSMLCGLKFLLSNNWRPIRFAETVAYQHMPLIMHALSVTSCTR</sequence>
<dbReference type="AlphaFoldDB" id="A0A0E0E748"/>
<keyword evidence="1" id="KW-0472">Membrane</keyword>
<feature type="transmembrane region" description="Helical" evidence="1">
    <location>
        <begin position="27"/>
        <end position="50"/>
    </location>
</feature>
<dbReference type="Gramene" id="OMERI07G00940.1">
    <property type="protein sequence ID" value="OMERI07G00940.1"/>
    <property type="gene ID" value="OMERI07G00940"/>
</dbReference>
<protein>
    <submittedName>
        <fullName evidence="2">Uncharacterized protein</fullName>
    </submittedName>
</protein>
<organism evidence="2">
    <name type="scientific">Oryza meridionalis</name>
    <dbReference type="NCBI Taxonomy" id="40149"/>
    <lineage>
        <taxon>Eukaryota</taxon>
        <taxon>Viridiplantae</taxon>
        <taxon>Streptophyta</taxon>
        <taxon>Embryophyta</taxon>
        <taxon>Tracheophyta</taxon>
        <taxon>Spermatophyta</taxon>
        <taxon>Magnoliopsida</taxon>
        <taxon>Liliopsida</taxon>
        <taxon>Poales</taxon>
        <taxon>Poaceae</taxon>
        <taxon>BOP clade</taxon>
        <taxon>Oryzoideae</taxon>
        <taxon>Oryzeae</taxon>
        <taxon>Oryzinae</taxon>
        <taxon>Oryza</taxon>
    </lineage>
</organism>
<evidence type="ECO:0000313" key="2">
    <source>
        <dbReference type="EnsemblPlants" id="OMERI07G00940.1"/>
    </source>
</evidence>
<accession>A0A0E0E748</accession>
<reference evidence="2" key="1">
    <citation type="submission" date="2015-04" db="UniProtKB">
        <authorList>
            <consortium name="EnsemblPlants"/>
        </authorList>
    </citation>
    <scope>IDENTIFICATION</scope>
</reference>
<proteinExistence type="predicted"/>
<dbReference type="EnsemblPlants" id="OMERI07G00940.1">
    <property type="protein sequence ID" value="OMERI07G00940.1"/>
    <property type="gene ID" value="OMERI07G00940"/>
</dbReference>
<keyword evidence="1" id="KW-1133">Transmembrane helix</keyword>
<name>A0A0E0E748_9ORYZ</name>